<name>A0A5C1AI63_9BACT</name>
<dbReference type="GO" id="GO:0003677">
    <property type="term" value="F:DNA binding"/>
    <property type="evidence" value="ECO:0007669"/>
    <property type="project" value="InterPro"/>
</dbReference>
<evidence type="ECO:0000256" key="1">
    <source>
        <dbReference type="PROSITE-ProRule" id="PRU00221"/>
    </source>
</evidence>
<dbReference type="SUPFAM" id="SSF82171">
    <property type="entry name" value="DPP6 N-terminal domain-like"/>
    <property type="match status" value="1"/>
</dbReference>
<dbReference type="InterPro" id="IPR013249">
    <property type="entry name" value="RNA_pol_sigma70_r4_t2"/>
</dbReference>
<dbReference type="SUPFAM" id="SSF88946">
    <property type="entry name" value="Sigma2 domain of RNA polymerase sigma factors"/>
    <property type="match status" value="1"/>
</dbReference>
<feature type="domain" description="RNA polymerase sigma factor 70 region 4 type 2" evidence="4">
    <location>
        <begin position="135"/>
        <end position="185"/>
    </location>
</feature>
<dbReference type="Proteomes" id="UP000324974">
    <property type="component" value="Chromosome"/>
</dbReference>
<evidence type="ECO:0000256" key="2">
    <source>
        <dbReference type="SAM" id="MobiDB-lite"/>
    </source>
</evidence>
<dbReference type="Pfam" id="PF08281">
    <property type="entry name" value="Sigma70_r4_2"/>
    <property type="match status" value="1"/>
</dbReference>
<evidence type="ECO:0000313" key="6">
    <source>
        <dbReference type="Proteomes" id="UP000324974"/>
    </source>
</evidence>
<gene>
    <name evidence="5" type="ORF">PX52LOC_05913</name>
</gene>
<dbReference type="InterPro" id="IPR001680">
    <property type="entry name" value="WD40_rpt"/>
</dbReference>
<dbReference type="InterPro" id="IPR013325">
    <property type="entry name" value="RNA_pol_sigma_r2"/>
</dbReference>
<dbReference type="Pfam" id="PF04542">
    <property type="entry name" value="Sigma70_r2"/>
    <property type="match status" value="1"/>
</dbReference>
<dbReference type="InterPro" id="IPR015943">
    <property type="entry name" value="WD40/YVTN_repeat-like_dom_sf"/>
</dbReference>
<dbReference type="EMBL" id="CP042425">
    <property type="protein sequence ID" value="QEL18871.1"/>
    <property type="molecule type" value="Genomic_DNA"/>
</dbReference>
<evidence type="ECO:0000313" key="5">
    <source>
        <dbReference type="EMBL" id="QEL18871.1"/>
    </source>
</evidence>
<feature type="region of interest" description="Disordered" evidence="2">
    <location>
        <begin position="651"/>
        <end position="674"/>
    </location>
</feature>
<dbReference type="SUPFAM" id="SSF88659">
    <property type="entry name" value="Sigma3 and sigma4 domains of RNA polymerase sigma factors"/>
    <property type="match status" value="1"/>
</dbReference>
<dbReference type="Gene3D" id="1.10.10.10">
    <property type="entry name" value="Winged helix-like DNA-binding domain superfamily/Winged helix DNA-binding domain"/>
    <property type="match status" value="1"/>
</dbReference>
<dbReference type="Gene3D" id="2.130.10.10">
    <property type="entry name" value="YVTN repeat-like/Quinoprotein amine dehydrogenase"/>
    <property type="match status" value="3"/>
</dbReference>
<evidence type="ECO:0000259" key="4">
    <source>
        <dbReference type="Pfam" id="PF08281"/>
    </source>
</evidence>
<dbReference type="InterPro" id="IPR014284">
    <property type="entry name" value="RNA_pol_sigma-70_dom"/>
</dbReference>
<feature type="domain" description="RNA polymerase sigma-70 region 2" evidence="3">
    <location>
        <begin position="40"/>
        <end position="107"/>
    </location>
</feature>
<dbReference type="PROSITE" id="PS50082">
    <property type="entry name" value="WD_REPEATS_2"/>
    <property type="match status" value="1"/>
</dbReference>
<accession>A0A5C1AI63</accession>
<dbReference type="PANTHER" id="PTHR19879">
    <property type="entry name" value="TRANSCRIPTION INITIATION FACTOR TFIID"/>
    <property type="match status" value="1"/>
</dbReference>
<proteinExistence type="predicted"/>
<dbReference type="InterPro" id="IPR011047">
    <property type="entry name" value="Quinoprotein_ADH-like_sf"/>
</dbReference>
<dbReference type="OrthoDB" id="253358at2"/>
<dbReference type="InterPro" id="IPR036388">
    <property type="entry name" value="WH-like_DNA-bd_sf"/>
</dbReference>
<dbReference type="GO" id="GO:0005829">
    <property type="term" value="C:cytosol"/>
    <property type="evidence" value="ECO:0007669"/>
    <property type="project" value="UniProtKB-ARBA"/>
</dbReference>
<evidence type="ECO:0000259" key="3">
    <source>
        <dbReference type="Pfam" id="PF04542"/>
    </source>
</evidence>
<dbReference type="SMART" id="SM00320">
    <property type="entry name" value="WD40"/>
    <property type="match status" value="4"/>
</dbReference>
<dbReference type="InterPro" id="IPR007627">
    <property type="entry name" value="RNA_pol_sigma70_r2"/>
</dbReference>
<sequence length="943" mass="99694">MTTAATITRLLAVVPAPPAPDADLLARFAAGRDDAAFAELARRHGRMVRAVARRAVGDAHLAEDVAQAAFLVLARKGGRLAHPDRLAGWLFGVTRRLARKAAARHRRDAHRTEPLADGLAARVRSAEWAELVRIVDNEVARLPAAEQVSVVLCYFEGMTQDEAARAAGWSVRTLRRRLTAGRDRLRRRLGRRGIALDLALLAVAVGPGTGTAGPCFNPIPAVSALAANARAEGLARSELGSLTGAVASWCAAGMVAIGMAAGLAATPGPRPEPPVAAVPPGAPLATMPAAEPVIRLGSANLRHPADLSELRFSADGTQLLSYGRGKLRRWNVKTGEPIAQTVTDFAPTFGQTILAPDAATVISPHLDYNPLRFSAREYTLATGQYREALALPMDPNDSLYPRRFTLSPDGTLFAEGRAAEARIWDLKARSLRHRIDLPVVKSDRVFEWIAPLLRFTPDSKYLAIVRARSPTVQLWDVATGRETPPLTGSGQSGAVALSFSPDGRWAAAADAVYLVGSGTKVAIWDMTRPTAPWLVTLPDGFAGGALAFGPDGVLYTVSPAVVDGTARVVTRREPGVVLPTPQWAGPRAGSKAVVSPDGGTLAVGTESGVIVLYDTRTGTESVRSLAHAAGVVGIGYGPVAGAVRTLAADASTGDWDAASGKPRGRPGPPADGRDAAWGVAGTADGRWAVTSEQSPAEPKAWIATLQDAWTGERKNTWPVTGPVKKLLTVPGGARLVAVIEDQNRRESVESWDLATGRAVPIRTDLLNPMQHRYAVLGDGKTFALLDEGECTGYDLTTGRQRFVWKMPEGVVPLRPETPVEKRWSLIRAVAGSPDGKTLAIVVGGAARPDGAKRPPSLVVVEAETGRVVRRVATTDPTPAWLVFSPDGSRLAGPRCVWDAATLAEVRRLPVHPEVTAAAFSPDGRFLASGHANGTANVWAVDAK</sequence>
<dbReference type="GO" id="GO:0016987">
    <property type="term" value="F:sigma factor activity"/>
    <property type="evidence" value="ECO:0007669"/>
    <property type="project" value="InterPro"/>
</dbReference>
<dbReference type="GO" id="GO:0006352">
    <property type="term" value="P:DNA-templated transcription initiation"/>
    <property type="evidence" value="ECO:0007669"/>
    <property type="project" value="InterPro"/>
</dbReference>
<dbReference type="RefSeq" id="WP_149113318.1">
    <property type="nucleotide sequence ID" value="NZ_CP042425.1"/>
</dbReference>
<dbReference type="SUPFAM" id="SSF50998">
    <property type="entry name" value="Quinoprotein alcohol dehydrogenase-like"/>
    <property type="match status" value="1"/>
</dbReference>
<keyword evidence="1" id="KW-0853">WD repeat</keyword>
<dbReference type="PANTHER" id="PTHR19879:SF9">
    <property type="entry name" value="TRANSCRIPTION INITIATION FACTOR TFIID SUBUNIT 5"/>
    <property type="match status" value="1"/>
</dbReference>
<feature type="repeat" description="WD" evidence="1">
    <location>
        <begin position="914"/>
        <end position="943"/>
    </location>
</feature>
<dbReference type="KEGG" id="lrs:PX52LOC_05913"/>
<dbReference type="Pfam" id="PF00400">
    <property type="entry name" value="WD40"/>
    <property type="match status" value="1"/>
</dbReference>
<dbReference type="Gene3D" id="1.10.1740.10">
    <property type="match status" value="1"/>
</dbReference>
<protein>
    <submittedName>
        <fullName evidence="5">Peptidase C14</fullName>
    </submittedName>
</protein>
<dbReference type="PROSITE" id="PS50294">
    <property type="entry name" value="WD_REPEATS_REGION"/>
    <property type="match status" value="1"/>
</dbReference>
<organism evidence="5 6">
    <name type="scientific">Limnoglobus roseus</name>
    <dbReference type="NCBI Taxonomy" id="2598579"/>
    <lineage>
        <taxon>Bacteria</taxon>
        <taxon>Pseudomonadati</taxon>
        <taxon>Planctomycetota</taxon>
        <taxon>Planctomycetia</taxon>
        <taxon>Gemmatales</taxon>
        <taxon>Gemmataceae</taxon>
        <taxon>Limnoglobus</taxon>
    </lineage>
</organism>
<dbReference type="InterPro" id="IPR013324">
    <property type="entry name" value="RNA_pol_sigma_r3/r4-like"/>
</dbReference>
<dbReference type="NCBIfam" id="TIGR02937">
    <property type="entry name" value="sigma70-ECF"/>
    <property type="match status" value="1"/>
</dbReference>
<dbReference type="AlphaFoldDB" id="A0A5C1AI63"/>
<keyword evidence="6" id="KW-1185">Reference proteome</keyword>
<reference evidence="6" key="1">
    <citation type="submission" date="2019-08" db="EMBL/GenBank/DDBJ databases">
        <title>Limnoglobus roseus gen. nov., sp. nov., a novel freshwater planctomycete with a giant genome from the family Gemmataceae.</title>
        <authorList>
            <person name="Kulichevskaya I.S."/>
            <person name="Naumoff D.G."/>
            <person name="Miroshnikov K."/>
            <person name="Ivanova A."/>
            <person name="Philippov D.A."/>
            <person name="Hakobyan A."/>
            <person name="Rijpstra I.C."/>
            <person name="Sinninghe Damste J.S."/>
            <person name="Liesack W."/>
            <person name="Dedysh S.N."/>
        </authorList>
    </citation>
    <scope>NUCLEOTIDE SEQUENCE [LARGE SCALE GENOMIC DNA]</scope>
    <source>
        <strain evidence="6">PX52</strain>
    </source>
</reference>